<dbReference type="PROSITE" id="PS51186">
    <property type="entry name" value="GNAT"/>
    <property type="match status" value="1"/>
</dbReference>
<dbReference type="GO" id="GO:0016746">
    <property type="term" value="F:acyltransferase activity"/>
    <property type="evidence" value="ECO:0007669"/>
    <property type="project" value="UniProtKB-KW"/>
</dbReference>
<gene>
    <name evidence="2" type="ORF">ACFORF_02645</name>
</gene>
<keyword evidence="2" id="KW-0012">Acyltransferase</keyword>
<dbReference type="SUPFAM" id="SSF55729">
    <property type="entry name" value="Acyl-CoA N-acyltransferases (Nat)"/>
    <property type="match status" value="1"/>
</dbReference>
<dbReference type="PANTHER" id="PTHR43233:SF1">
    <property type="entry name" value="FAMILY N-ACETYLTRANSFERASE, PUTATIVE (AFU_ORTHOLOGUE AFUA_6G03350)-RELATED"/>
    <property type="match status" value="1"/>
</dbReference>
<dbReference type="PANTHER" id="PTHR43233">
    <property type="entry name" value="FAMILY N-ACETYLTRANSFERASE, PUTATIVE (AFU_ORTHOLOGUE AFUA_6G03350)-RELATED"/>
    <property type="match status" value="1"/>
</dbReference>
<evidence type="ECO:0000313" key="3">
    <source>
        <dbReference type="Proteomes" id="UP001595807"/>
    </source>
</evidence>
<name>A0ABV8CUN9_9STRE</name>
<dbReference type="EMBL" id="JBHRZV010000015">
    <property type="protein sequence ID" value="MFC3927533.1"/>
    <property type="molecule type" value="Genomic_DNA"/>
</dbReference>
<dbReference type="EC" id="2.3.-.-" evidence="2"/>
<keyword evidence="2" id="KW-0808">Transferase</keyword>
<dbReference type="Pfam" id="PF13508">
    <property type="entry name" value="Acetyltransf_7"/>
    <property type="match status" value="1"/>
</dbReference>
<dbReference type="InterPro" id="IPR053144">
    <property type="entry name" value="Acetyltransferase_Butenolide"/>
</dbReference>
<evidence type="ECO:0000313" key="2">
    <source>
        <dbReference type="EMBL" id="MFC3927533.1"/>
    </source>
</evidence>
<proteinExistence type="predicted"/>
<accession>A0ABV8CUN9</accession>
<feature type="domain" description="N-acetyltransferase" evidence="1">
    <location>
        <begin position="2"/>
        <end position="122"/>
    </location>
</feature>
<dbReference type="Gene3D" id="3.40.630.30">
    <property type="match status" value="1"/>
</dbReference>
<dbReference type="Proteomes" id="UP001595807">
    <property type="component" value="Unassembled WGS sequence"/>
</dbReference>
<organism evidence="2 3">
    <name type="scientific">Streptococcus caprae</name>
    <dbReference type="NCBI Taxonomy" id="1640501"/>
    <lineage>
        <taxon>Bacteria</taxon>
        <taxon>Bacillati</taxon>
        <taxon>Bacillota</taxon>
        <taxon>Bacilli</taxon>
        <taxon>Lactobacillales</taxon>
        <taxon>Streptococcaceae</taxon>
        <taxon>Streptococcus</taxon>
    </lineage>
</organism>
<sequence length="122" mass="13742">MECIRLANKTDISQLFTLYKSEGWHSFSEDKIRTLFNSSTYLVLENDGELIAFARCLTDGAVTTFVAELLVAKDYRGRGMGKLLIREIQTRMAGTRLELISEADGFYETVGFRAVGQGYRLA</sequence>
<dbReference type="RefSeq" id="WP_380425213.1">
    <property type="nucleotide sequence ID" value="NZ_JBHRZV010000015.1"/>
</dbReference>
<dbReference type="CDD" id="cd04301">
    <property type="entry name" value="NAT_SF"/>
    <property type="match status" value="1"/>
</dbReference>
<protein>
    <submittedName>
        <fullName evidence="2">GNAT family N-acetyltransferase</fullName>
        <ecNumber evidence="2">2.3.-.-</ecNumber>
    </submittedName>
</protein>
<dbReference type="InterPro" id="IPR000182">
    <property type="entry name" value="GNAT_dom"/>
</dbReference>
<reference evidence="3" key="1">
    <citation type="journal article" date="2019" name="Int. J. Syst. Evol. Microbiol.">
        <title>The Global Catalogue of Microorganisms (GCM) 10K type strain sequencing project: providing services to taxonomists for standard genome sequencing and annotation.</title>
        <authorList>
            <consortium name="The Broad Institute Genomics Platform"/>
            <consortium name="The Broad Institute Genome Sequencing Center for Infectious Disease"/>
            <person name="Wu L."/>
            <person name="Ma J."/>
        </authorList>
    </citation>
    <scope>NUCLEOTIDE SEQUENCE [LARGE SCALE GENOMIC DNA]</scope>
    <source>
        <strain evidence="3">CCUG 67170</strain>
    </source>
</reference>
<evidence type="ECO:0000259" key="1">
    <source>
        <dbReference type="PROSITE" id="PS51186"/>
    </source>
</evidence>
<dbReference type="InterPro" id="IPR016181">
    <property type="entry name" value="Acyl_CoA_acyltransferase"/>
</dbReference>
<keyword evidence="3" id="KW-1185">Reference proteome</keyword>
<comment type="caution">
    <text evidence="2">The sequence shown here is derived from an EMBL/GenBank/DDBJ whole genome shotgun (WGS) entry which is preliminary data.</text>
</comment>